<dbReference type="Pfam" id="PF06424">
    <property type="entry name" value="PRP1_N"/>
    <property type="match status" value="1"/>
</dbReference>
<feature type="compositionally biased region" description="Acidic residues" evidence="1">
    <location>
        <begin position="241"/>
        <end position="253"/>
    </location>
</feature>
<dbReference type="SUPFAM" id="SSF52058">
    <property type="entry name" value="L domain-like"/>
    <property type="match status" value="1"/>
</dbReference>
<feature type="region of interest" description="Disordered" evidence="1">
    <location>
        <begin position="225"/>
        <end position="261"/>
    </location>
</feature>
<dbReference type="Proteomes" id="UP000886595">
    <property type="component" value="Unassembled WGS sequence"/>
</dbReference>
<evidence type="ECO:0000313" key="4">
    <source>
        <dbReference type="Proteomes" id="UP000886595"/>
    </source>
</evidence>
<dbReference type="InterPro" id="IPR010491">
    <property type="entry name" value="PRP1_N"/>
</dbReference>
<protein>
    <recommendedName>
        <fullName evidence="2">PRP1 splicing factor N-terminal domain-containing protein</fullName>
    </recommendedName>
</protein>
<dbReference type="Gene3D" id="3.80.10.10">
    <property type="entry name" value="Ribonuclease Inhibitor"/>
    <property type="match status" value="1"/>
</dbReference>
<proteinExistence type="predicted"/>
<dbReference type="GO" id="GO:0000398">
    <property type="term" value="P:mRNA splicing, via spliceosome"/>
    <property type="evidence" value="ECO:0007669"/>
    <property type="project" value="InterPro"/>
</dbReference>
<dbReference type="InterPro" id="IPR032675">
    <property type="entry name" value="LRR_dom_sf"/>
</dbReference>
<dbReference type="EMBL" id="JAAMPC010000001">
    <property type="protein sequence ID" value="KAG2331423.1"/>
    <property type="molecule type" value="Genomic_DNA"/>
</dbReference>
<accession>A0A8X7WNN0</accession>
<evidence type="ECO:0000256" key="1">
    <source>
        <dbReference type="SAM" id="MobiDB-lite"/>
    </source>
</evidence>
<feature type="domain" description="PRP1 splicing factor N-terminal" evidence="2">
    <location>
        <begin position="224"/>
        <end position="301"/>
    </location>
</feature>
<name>A0A8X7WNN0_BRACI</name>
<dbReference type="OrthoDB" id="1112844at2759"/>
<sequence>MSRCTKLEALPSGINLKSLDRLDLGGCLRLKKFPDISSNMSRLDLSPTMIEEFPYILHLENLKTLTMKEIKSRKLWEGPQPLTCLTTLDLSGSEKLQEVPDLSLAINMEWMNLGGCSSLVELPSSSIQNLKKLAYLSMEDCTNLEVLPTDVNLESLDCLNFGGCSRLKMFPEISNTMYLLILNRPAIEEVPRWIDTFNRLRCLRPLWPINVLSRIHETTTLHSRDRARARAAAAPAPVEKADDDEEAKEEGYDENQKFDDLERNDTGLFANDVYDEDDKEADAIWESIDQMMDSSRHHGRKLR</sequence>
<dbReference type="PANTHER" id="PTHR47186">
    <property type="entry name" value="LEUCINE-RICH REPEAT-CONTAINING PROTEIN 57"/>
    <property type="match status" value="1"/>
</dbReference>
<gene>
    <name evidence="3" type="ORF">Bca52824_002603</name>
</gene>
<evidence type="ECO:0000259" key="2">
    <source>
        <dbReference type="Pfam" id="PF06424"/>
    </source>
</evidence>
<dbReference type="AlphaFoldDB" id="A0A8X7WNN0"/>
<keyword evidence="4" id="KW-1185">Reference proteome</keyword>
<organism evidence="3 4">
    <name type="scientific">Brassica carinata</name>
    <name type="common">Ethiopian mustard</name>
    <name type="synonym">Abyssinian cabbage</name>
    <dbReference type="NCBI Taxonomy" id="52824"/>
    <lineage>
        <taxon>Eukaryota</taxon>
        <taxon>Viridiplantae</taxon>
        <taxon>Streptophyta</taxon>
        <taxon>Embryophyta</taxon>
        <taxon>Tracheophyta</taxon>
        <taxon>Spermatophyta</taxon>
        <taxon>Magnoliopsida</taxon>
        <taxon>eudicotyledons</taxon>
        <taxon>Gunneridae</taxon>
        <taxon>Pentapetalae</taxon>
        <taxon>rosids</taxon>
        <taxon>malvids</taxon>
        <taxon>Brassicales</taxon>
        <taxon>Brassicaceae</taxon>
        <taxon>Brassiceae</taxon>
        <taxon>Brassica</taxon>
    </lineage>
</organism>
<comment type="caution">
    <text evidence="3">The sequence shown here is derived from an EMBL/GenBank/DDBJ whole genome shotgun (WGS) entry which is preliminary data.</text>
</comment>
<evidence type="ECO:0000313" key="3">
    <source>
        <dbReference type="EMBL" id="KAG2331423.1"/>
    </source>
</evidence>
<reference evidence="3 4" key="1">
    <citation type="submission" date="2020-02" db="EMBL/GenBank/DDBJ databases">
        <authorList>
            <person name="Ma Q."/>
            <person name="Huang Y."/>
            <person name="Song X."/>
            <person name="Pei D."/>
        </authorList>
    </citation>
    <scope>NUCLEOTIDE SEQUENCE [LARGE SCALE GENOMIC DNA]</scope>
    <source>
        <strain evidence="3">Sxm20200214</strain>
        <tissue evidence="3">Leaf</tissue>
    </source>
</reference>
<dbReference type="PANTHER" id="PTHR47186:SF3">
    <property type="entry name" value="OS09G0267800 PROTEIN"/>
    <property type="match status" value="1"/>
</dbReference>